<dbReference type="InterPro" id="IPR018511">
    <property type="entry name" value="Hemolysin-typ_Ca-bd_CS"/>
</dbReference>
<dbReference type="SUPFAM" id="SSF51120">
    <property type="entry name" value="beta-Roll"/>
    <property type="match status" value="7"/>
</dbReference>
<dbReference type="Pfam" id="PF00353">
    <property type="entry name" value="HemolysinCabind"/>
    <property type="match status" value="17"/>
</dbReference>
<dbReference type="InterPro" id="IPR050557">
    <property type="entry name" value="RTX_toxin/Mannuronan_C5-epim"/>
</dbReference>
<organism evidence="3 4">
    <name type="scientific">Nostoc paludosum FACHB-159</name>
    <dbReference type="NCBI Taxonomy" id="2692908"/>
    <lineage>
        <taxon>Bacteria</taxon>
        <taxon>Bacillati</taxon>
        <taxon>Cyanobacteriota</taxon>
        <taxon>Cyanophyceae</taxon>
        <taxon>Nostocales</taxon>
        <taxon>Nostocaceae</taxon>
        <taxon>Nostoc</taxon>
    </lineage>
</organism>
<dbReference type="PANTHER" id="PTHR38340:SF1">
    <property type="entry name" value="S-LAYER PROTEIN"/>
    <property type="match status" value="1"/>
</dbReference>
<dbReference type="Gene3D" id="2.150.10.10">
    <property type="entry name" value="Serralysin-like metalloprotease, C-terminal"/>
    <property type="match status" value="11"/>
</dbReference>
<reference evidence="3 4" key="1">
    <citation type="journal article" date="2020" name="ISME J.">
        <title>Comparative genomics reveals insights into cyanobacterial evolution and habitat adaptation.</title>
        <authorList>
            <person name="Chen M.Y."/>
            <person name="Teng W.K."/>
            <person name="Zhao L."/>
            <person name="Hu C.X."/>
            <person name="Zhou Y.K."/>
            <person name="Han B.P."/>
            <person name="Song L.R."/>
            <person name="Shu W.S."/>
        </authorList>
    </citation>
    <scope>NUCLEOTIDE SEQUENCE [LARGE SCALE GENOMIC DNA]</scope>
    <source>
        <strain evidence="3 4">FACHB-159</strain>
    </source>
</reference>
<keyword evidence="2" id="KW-0964">Secreted</keyword>
<dbReference type="InterPro" id="IPR001343">
    <property type="entry name" value="Hemolysn_Ca-bd"/>
</dbReference>
<dbReference type="PROSITE" id="PS00330">
    <property type="entry name" value="HEMOLYSIN_CALCIUM"/>
    <property type="match status" value="6"/>
</dbReference>
<protein>
    <recommendedName>
        <fullName evidence="5">Calcium-binding protein</fullName>
    </recommendedName>
</protein>
<evidence type="ECO:0000256" key="1">
    <source>
        <dbReference type="ARBA" id="ARBA00004613"/>
    </source>
</evidence>
<comment type="subcellular location">
    <subcellularLocation>
        <location evidence="1">Secreted</location>
    </subcellularLocation>
</comment>
<keyword evidence="4" id="KW-1185">Reference proteome</keyword>
<evidence type="ECO:0000313" key="4">
    <source>
        <dbReference type="Proteomes" id="UP000637383"/>
    </source>
</evidence>
<proteinExistence type="predicted"/>
<name>A0ABR8K4N7_9NOSO</name>
<dbReference type="RefSeq" id="WP_190955121.1">
    <property type="nucleotide sequence ID" value="NZ_JACJTU010000008.1"/>
</dbReference>
<gene>
    <name evidence="3" type="ORF">H6H03_10920</name>
</gene>
<sequence length="1557" mass="164272">MAGSITKNFNLNTLSYQIKTSDYLNKFLGLKVPQSYEYNSGNSFKFIKNFGREEVSVGSAFGIFRGKAGLYLEPGKIGAGLELKAGYNLGEINLSLPISGSFNASATNNQLNFAINANLSNPQFNYILPYAYAYLNAVFEYDLRLAAFAELKAFKKKYTKDYTIFDKAGKYTYQIIQLDTRKKEQFIDIPFYKRFSLGGTEAAIPRDQLGGFVSVNYDLPNFNKSASQIYLPDYLNTWEIKEETKLVEVNLALDNFLAQIPLLTWLSGADGQSFSVLGNKFSYAYDWRFLKLDLSASVNFGYDFKTGIKDLNPQIVGGEFSNLNNSFNSIDELLIKDIDRDYNIDLTVEINPIIFFEADVYLKPNVSIDWGIGYIGFELSPLTGRKSHTLIPGTSQTLYENKIPIIPKRSFTTSFNEIYRSITGKNPNFNSFSVEIPFHSLFPNVGTSGDDILTLTGTANDNLYGGAGNDSLYGNLGNNTIKAGDGNDTVDAGDGNDIVYGETGNDRILGAVGNDVIFGGTGDDYIDTSYGNDLAWGQDGNDTLYGSAGVDRLNGDAGDDFIDGGAGDDKVSDSNGDSAALKGGLGNDTIYGSFGDDIIDGGEDNDKLYGDDKDFPGRNIAEGGNDVISGGTGDDYIDTGYGNDLAWGQDGNDTLYGSAGVDRLNGDAGDDFIDGGAGDDVELGGGIALKGGLGRDTIYGGSSRDNIDGGEDDDTLYGDAPNQVAPSPDLEINEADVIFGGDGDDYIDGGYGGDYLRGGNGDDIILGGFGNSTDFLYGDDGNDYIDGGAGDDQDANRGEGLKGGAGDDIILGGDGNDAVHGQDGNDILLGGAGNDLLTGGGGVNTLLGGTDNDLYYLVYLDPNNPVVNDSGSIIQDESGTDTLTLQQLPTNPQLNISNFPLSLSNLARVGTALVIDLNKDNKFIFAQDITILDFFGTGNTKGTGFIEYIAGQDSTTFLSLVSNNPNTGTTGDDRDLSAIQGTTGNDYLGGQTRRDQIYGYAGNDILVAKGGKDELYGGTGDDLYLVSAADGFKTIIQDDGGYDALNLKDTIISLSLLQSGKVGLYRRDDNNLLIDLNKDGYATTSSDLIINFFFDPTATGAKAGVGFIEQLGNLSGNDVLNLFNTLPTGGRPDETVNYIPSAGLGNDTYIGTNGNDFIYGGDGNDVLDGKAGRDQLQGDNGNDIIYGGDGDDRRPDFTAGLRGGAGNDLIYGGYGDDIIDGQDDVDIIFGDEGDDIIFGGAGNDKVIDPKGDYAALKGGGGYDTIYGGFGDDIIDGGDGDDRLYGDEQYQDLLNQTQGGNDVISGGAGDDYIDLGYGNDLAWGGDGNDTLYGAAGVDRLNGDAGNDFIDGGAGNDKVVDSNGDSAALKGGLGNDTIYGSFGDDIIDGQDGNDKLYGDDKDFPGRNIAEGGNDVIFGGIGDDYIDTGYGNDTAWGGSGNDTIYGGAGIDFLSGDTGNDSLYLGLNDNAVDTVKYASGDGTDTIYQFVRGVGGDQLQFTGIANIDVVQSGTNTQLRISDGLVGNTGFGTGQLLATLSGTSGFTNADVNINLFGANFLFT</sequence>
<evidence type="ECO:0000256" key="2">
    <source>
        <dbReference type="ARBA" id="ARBA00022525"/>
    </source>
</evidence>
<accession>A0ABR8K4N7</accession>
<dbReference type="PRINTS" id="PR00313">
    <property type="entry name" value="CABNDNGRPT"/>
</dbReference>
<dbReference type="InterPro" id="IPR011049">
    <property type="entry name" value="Serralysin-like_metalloprot_C"/>
</dbReference>
<comment type="caution">
    <text evidence="3">The sequence shown here is derived from an EMBL/GenBank/DDBJ whole genome shotgun (WGS) entry which is preliminary data.</text>
</comment>
<evidence type="ECO:0000313" key="3">
    <source>
        <dbReference type="EMBL" id="MBD2734419.1"/>
    </source>
</evidence>
<dbReference type="PANTHER" id="PTHR38340">
    <property type="entry name" value="S-LAYER PROTEIN"/>
    <property type="match status" value="1"/>
</dbReference>
<dbReference type="Proteomes" id="UP000637383">
    <property type="component" value="Unassembled WGS sequence"/>
</dbReference>
<dbReference type="EMBL" id="JACJTU010000008">
    <property type="protein sequence ID" value="MBD2734419.1"/>
    <property type="molecule type" value="Genomic_DNA"/>
</dbReference>
<evidence type="ECO:0008006" key="5">
    <source>
        <dbReference type="Google" id="ProtNLM"/>
    </source>
</evidence>